<organism evidence="2 3">
    <name type="scientific">Massiliimalia timonensis</name>
    <dbReference type="NCBI Taxonomy" id="1987501"/>
    <lineage>
        <taxon>Bacteria</taxon>
        <taxon>Bacillati</taxon>
        <taxon>Bacillota</taxon>
        <taxon>Clostridia</taxon>
        <taxon>Eubacteriales</taxon>
        <taxon>Oscillospiraceae</taxon>
        <taxon>Massiliimalia</taxon>
    </lineage>
</organism>
<keyword evidence="1" id="KW-0472">Membrane</keyword>
<accession>A0A8J6P7Q4</accession>
<dbReference type="AlphaFoldDB" id="A0A8J6P7Q4"/>
<gene>
    <name evidence="2" type="ORF">H8702_07570</name>
</gene>
<feature type="transmembrane region" description="Helical" evidence="1">
    <location>
        <begin position="47"/>
        <end position="68"/>
    </location>
</feature>
<proteinExistence type="predicted"/>
<keyword evidence="1" id="KW-1133">Transmembrane helix</keyword>
<evidence type="ECO:0000313" key="2">
    <source>
        <dbReference type="EMBL" id="MBC8610979.1"/>
    </source>
</evidence>
<feature type="transmembrane region" description="Helical" evidence="1">
    <location>
        <begin position="15"/>
        <end position="35"/>
    </location>
</feature>
<dbReference type="RefSeq" id="WP_154825757.1">
    <property type="nucleotide sequence ID" value="NZ_JACRTL010000003.1"/>
</dbReference>
<dbReference type="EMBL" id="JACRTL010000003">
    <property type="protein sequence ID" value="MBC8610979.1"/>
    <property type="molecule type" value="Genomic_DNA"/>
</dbReference>
<keyword evidence="3" id="KW-1185">Reference proteome</keyword>
<sequence length="87" mass="9415">MTYPVLYKRYPESKLATALSVFASIFVTVGAVLLLECADAVDGGQVFSPGILVMLGCYVGAAVLGIMLHRVVDRAMEKKARPKKKLK</sequence>
<reference evidence="2" key="1">
    <citation type="submission" date="2020-08" db="EMBL/GenBank/DDBJ databases">
        <title>Genome public.</title>
        <authorList>
            <person name="Liu C."/>
            <person name="Sun Q."/>
        </authorList>
    </citation>
    <scope>NUCLEOTIDE SEQUENCE</scope>
    <source>
        <strain evidence="2">NSJ-15</strain>
    </source>
</reference>
<dbReference type="Proteomes" id="UP000632659">
    <property type="component" value="Unassembled WGS sequence"/>
</dbReference>
<protein>
    <submittedName>
        <fullName evidence="2">Uncharacterized protein</fullName>
    </submittedName>
</protein>
<evidence type="ECO:0000256" key="1">
    <source>
        <dbReference type="SAM" id="Phobius"/>
    </source>
</evidence>
<evidence type="ECO:0000313" key="3">
    <source>
        <dbReference type="Proteomes" id="UP000632659"/>
    </source>
</evidence>
<comment type="caution">
    <text evidence="2">The sequence shown here is derived from an EMBL/GenBank/DDBJ whole genome shotgun (WGS) entry which is preliminary data.</text>
</comment>
<name>A0A8J6P7Q4_9FIRM</name>
<keyword evidence="1" id="KW-0812">Transmembrane</keyword>